<proteinExistence type="predicted"/>
<evidence type="ECO:0000313" key="1">
    <source>
        <dbReference type="EMBL" id="KAF3539598.1"/>
    </source>
</evidence>
<name>A0A8S9QLQ6_BRACR</name>
<accession>A0A8S9QLQ6</accession>
<evidence type="ECO:0000313" key="2">
    <source>
        <dbReference type="Proteomes" id="UP000712600"/>
    </source>
</evidence>
<reference evidence="1" key="1">
    <citation type="submission" date="2019-12" db="EMBL/GenBank/DDBJ databases">
        <title>Genome sequencing and annotation of Brassica cretica.</title>
        <authorList>
            <person name="Studholme D.J."/>
            <person name="Sarris P."/>
        </authorList>
    </citation>
    <scope>NUCLEOTIDE SEQUENCE</scope>
    <source>
        <strain evidence="1">PFS-109/04</strain>
        <tissue evidence="1">Leaf</tissue>
    </source>
</reference>
<dbReference type="Proteomes" id="UP000712600">
    <property type="component" value="Unassembled WGS sequence"/>
</dbReference>
<comment type="caution">
    <text evidence="1">The sequence shown here is derived from an EMBL/GenBank/DDBJ whole genome shotgun (WGS) entry which is preliminary data.</text>
</comment>
<protein>
    <submittedName>
        <fullName evidence="1">Uncharacterized protein</fullName>
    </submittedName>
</protein>
<sequence length="201" mass="22925">MDDGFKLLDVCLAQQEQRMEMIKVTKLQLGKLLCIHLERKNVQGHLERIRGTWTAYSLVKTSDLNTDMKHISGRSEKFEEENEWEVAAEESQTASLEKIHVKVEPLKEIAAEEDQTAKLKVHEAKGVIRDWKHGKGELYQLVGRLKCVWSELDVLRPNTSDPKVIQKTQEQDVVFNMCVVCVGRTRDQLSGEVVQAIKGEG</sequence>
<dbReference type="AlphaFoldDB" id="A0A8S9QLQ6"/>
<dbReference type="EMBL" id="QGKX02001290">
    <property type="protein sequence ID" value="KAF3539598.1"/>
    <property type="molecule type" value="Genomic_DNA"/>
</dbReference>
<gene>
    <name evidence="1" type="ORF">F2Q69_00022624</name>
</gene>
<organism evidence="1 2">
    <name type="scientific">Brassica cretica</name>
    <name type="common">Mustard</name>
    <dbReference type="NCBI Taxonomy" id="69181"/>
    <lineage>
        <taxon>Eukaryota</taxon>
        <taxon>Viridiplantae</taxon>
        <taxon>Streptophyta</taxon>
        <taxon>Embryophyta</taxon>
        <taxon>Tracheophyta</taxon>
        <taxon>Spermatophyta</taxon>
        <taxon>Magnoliopsida</taxon>
        <taxon>eudicotyledons</taxon>
        <taxon>Gunneridae</taxon>
        <taxon>Pentapetalae</taxon>
        <taxon>rosids</taxon>
        <taxon>malvids</taxon>
        <taxon>Brassicales</taxon>
        <taxon>Brassicaceae</taxon>
        <taxon>Brassiceae</taxon>
        <taxon>Brassica</taxon>
    </lineage>
</organism>